<evidence type="ECO:0000256" key="1">
    <source>
        <dbReference type="ARBA" id="ARBA00006432"/>
    </source>
</evidence>
<dbReference type="Proteomes" id="UP000192042">
    <property type="component" value="Chromosome I"/>
</dbReference>
<dbReference type="PROSITE" id="PS00455">
    <property type="entry name" value="AMP_BINDING"/>
    <property type="match status" value="1"/>
</dbReference>
<dbReference type="InterPro" id="IPR020845">
    <property type="entry name" value="AMP-binding_CS"/>
</dbReference>
<gene>
    <name evidence="4" type="ORF">NSJP_3766</name>
</gene>
<dbReference type="AlphaFoldDB" id="A0A1W1IAY5"/>
<accession>A0A1W1IAY5</accession>
<dbReference type="Gene3D" id="3.30.300.30">
    <property type="match status" value="1"/>
</dbReference>
<dbReference type="SUPFAM" id="SSF56801">
    <property type="entry name" value="Acetyl-CoA synthetase-like"/>
    <property type="match status" value="1"/>
</dbReference>
<dbReference type="InterPro" id="IPR042099">
    <property type="entry name" value="ANL_N_sf"/>
</dbReference>
<dbReference type="RefSeq" id="WP_080888106.1">
    <property type="nucleotide sequence ID" value="NZ_LT828648.1"/>
</dbReference>
<dbReference type="STRING" id="1325564.NSJP_3766"/>
<dbReference type="PANTHER" id="PTHR24096">
    <property type="entry name" value="LONG-CHAIN-FATTY-ACID--COA LIGASE"/>
    <property type="match status" value="1"/>
</dbReference>
<name>A0A1W1IAY5_9BACT</name>
<dbReference type="KEGG" id="nja:NSJP_3766"/>
<dbReference type="Pfam" id="PF00501">
    <property type="entry name" value="AMP-binding"/>
    <property type="match status" value="1"/>
</dbReference>
<dbReference type="CDD" id="cd04433">
    <property type="entry name" value="AFD_class_I"/>
    <property type="match status" value="1"/>
</dbReference>
<dbReference type="PANTHER" id="PTHR24096:SF149">
    <property type="entry name" value="AMP-BINDING DOMAIN-CONTAINING PROTEIN-RELATED"/>
    <property type="match status" value="1"/>
</dbReference>
<dbReference type="GO" id="GO:0016405">
    <property type="term" value="F:CoA-ligase activity"/>
    <property type="evidence" value="ECO:0007669"/>
    <property type="project" value="TreeGrafter"/>
</dbReference>
<evidence type="ECO:0000313" key="5">
    <source>
        <dbReference type="Proteomes" id="UP000192042"/>
    </source>
</evidence>
<organism evidence="4 5">
    <name type="scientific">Nitrospira japonica</name>
    <dbReference type="NCBI Taxonomy" id="1325564"/>
    <lineage>
        <taxon>Bacteria</taxon>
        <taxon>Pseudomonadati</taxon>
        <taxon>Nitrospirota</taxon>
        <taxon>Nitrospiria</taxon>
        <taxon>Nitrospirales</taxon>
        <taxon>Nitrospiraceae</taxon>
        <taxon>Nitrospira</taxon>
    </lineage>
</organism>
<keyword evidence="2 4" id="KW-0436">Ligase</keyword>
<evidence type="ECO:0000256" key="2">
    <source>
        <dbReference type="ARBA" id="ARBA00022598"/>
    </source>
</evidence>
<evidence type="ECO:0000313" key="4">
    <source>
        <dbReference type="EMBL" id="SLM49933.1"/>
    </source>
</evidence>
<dbReference type="InterPro" id="IPR000873">
    <property type="entry name" value="AMP-dep_synth/lig_dom"/>
</dbReference>
<evidence type="ECO:0000259" key="3">
    <source>
        <dbReference type="Pfam" id="PF00501"/>
    </source>
</evidence>
<protein>
    <submittedName>
        <fullName evidence="4">Long-chain-fatty-acid--CoA ligase</fullName>
    </submittedName>
</protein>
<dbReference type="OrthoDB" id="9803968at2"/>
<proteinExistence type="inferred from homology"/>
<feature type="domain" description="AMP-dependent synthetase/ligase" evidence="3">
    <location>
        <begin position="52"/>
        <end position="397"/>
    </location>
</feature>
<dbReference type="EMBL" id="LT828648">
    <property type="protein sequence ID" value="SLM49933.1"/>
    <property type="molecule type" value="Genomic_DNA"/>
</dbReference>
<keyword evidence="5" id="KW-1185">Reference proteome</keyword>
<dbReference type="Gene3D" id="3.40.50.12780">
    <property type="entry name" value="N-terminal domain of ligase-like"/>
    <property type="match status" value="1"/>
</dbReference>
<reference evidence="4 5" key="1">
    <citation type="submission" date="2017-03" db="EMBL/GenBank/DDBJ databases">
        <authorList>
            <person name="Afonso C.L."/>
            <person name="Miller P.J."/>
            <person name="Scott M.A."/>
            <person name="Spackman E."/>
            <person name="Goraichik I."/>
            <person name="Dimitrov K.M."/>
            <person name="Suarez D.L."/>
            <person name="Swayne D.E."/>
        </authorList>
    </citation>
    <scope>NUCLEOTIDE SEQUENCE [LARGE SCALE GENOMIC DNA]</scope>
    <source>
        <strain evidence="4">Genome sequencing of Nitrospira japonica strain NJ11</strain>
    </source>
</reference>
<dbReference type="InterPro" id="IPR045851">
    <property type="entry name" value="AMP-bd_C_sf"/>
</dbReference>
<comment type="similarity">
    <text evidence="1">Belongs to the ATP-dependent AMP-binding enzyme family.</text>
</comment>
<sequence length="548" mass="59367">MPFLSNDIRNRLRLDPNLGAGNFLHHALAVSLQNDLPLVFSATPFIVPGGGSRSELSITELASIARQYSAWYLRRGVGPTDPVALYFEDSLQCLIQYLAVTAIGAVPVLTNGMMDTAVAARHFERVGVVGAMTDHARLATLGAHLDVGRLKFIDCLEEVAGVHAIPLPSWYPFKHNNDDPVMITHSSGTTGVPKAVVLQHGGWFHGVRQLLGLDLAQGASRYLSALPVSHNASIAYAMHAILNGAAFMCIPSLDIQALAREIADFRPATVLAFSHSFVRLAELDRSGFDFSSVTTWINSGDAAHEPHIRRLVANGYHYRGTERVVGSQFVDGFGASELGHSSLRVIHTPYTSNYDRCIGVPQSWVDVAVFDADGRRVPTGVIGQLGVRSPSVTPGYWNDSLLTYRSRLHGYWLTGDLVYRGADGCYYHVDRTSDIVRTARGPLYSLQTEESVLQAHGHQIADCTVVGVAAVDGGVEEAVLLAIPIPGTAIDVSELLSTINRAQDSLGRPRLARVQSSRWSDIPLGLTGKVLKRALRKRLAPFGNQIGS</sequence>